<dbReference type="HOGENOM" id="CLU_1004414_0_0_11"/>
<protein>
    <submittedName>
        <fullName evidence="1">Uncharacterized protein</fullName>
    </submittedName>
</protein>
<dbReference type="EMBL" id="CP003219">
    <property type="protein sequence ID" value="AEW94697.1"/>
    <property type="molecule type" value="Genomic_DNA"/>
</dbReference>
<evidence type="ECO:0000313" key="2">
    <source>
        <dbReference type="Proteomes" id="UP000007842"/>
    </source>
</evidence>
<accession>G8WQG5</accession>
<proteinExistence type="predicted"/>
<accession>F8JZ29</accession>
<name>F8JZ29_STREN</name>
<evidence type="ECO:0000313" key="1">
    <source>
        <dbReference type="EMBL" id="AEW94697.1"/>
    </source>
</evidence>
<dbReference type="OrthoDB" id="275232at2"/>
<dbReference type="KEGG" id="sct:SCAT_2340"/>
<dbReference type="AlphaFoldDB" id="F8JZ29"/>
<gene>
    <name evidence="1" type="ordered locus">SCATT_23260</name>
</gene>
<organism evidence="1 2">
    <name type="scientific">Streptantibioticus cattleyicolor (strain ATCC 35852 / DSM 46488 / JCM 4925 / NBRC 14057 / NRRL 8057)</name>
    <name type="common">Streptomyces cattleya</name>
    <dbReference type="NCBI Taxonomy" id="1003195"/>
    <lineage>
        <taxon>Bacteria</taxon>
        <taxon>Bacillati</taxon>
        <taxon>Actinomycetota</taxon>
        <taxon>Actinomycetes</taxon>
        <taxon>Kitasatosporales</taxon>
        <taxon>Streptomycetaceae</taxon>
        <taxon>Streptantibioticus</taxon>
    </lineage>
</organism>
<sequence>MTKLVGFYKEMKGREHLGPLPSIRDAIEGPPADDEEQILAYLESCSEIFITQGAELDVISHDELIVGAGSLITDGVWVWPIDFVHYLRRYHLALPDDFLAHVRKNGYQAPEVSVSRREEALDLFLPPRCPETHVGPTGGFITWCVPVLDNDSCNAVLKALTDAGLPVLRPSSGQYAISECSPGERMVDIVGADIRDLVDELVLDLDGNTVLLKCWTAADERPVTAYVRKRDDETTEFTFSLDEFTATDQEDIVARLARAFDSVHEAGYGPLAVFGKP</sequence>
<dbReference type="PATRIC" id="fig|1003195.11.peg.3853"/>
<dbReference type="KEGG" id="scy:SCATT_23260"/>
<keyword evidence="2" id="KW-1185">Reference proteome</keyword>
<reference evidence="2" key="1">
    <citation type="submission" date="2011-12" db="EMBL/GenBank/DDBJ databases">
        <title>Complete genome sequence of Streptomyces cattleya strain DSM 46488.</title>
        <authorList>
            <person name="Ou H.-Y."/>
            <person name="Li P."/>
            <person name="Zhao C."/>
            <person name="O'Hagan D."/>
            <person name="Deng Z."/>
        </authorList>
    </citation>
    <scope>NUCLEOTIDE SEQUENCE [LARGE SCALE GENOMIC DNA]</scope>
    <source>
        <strain evidence="2">ATCC 35852 / DSM 46488 / JCM 4925 / NBRC 14057 / NRRL 8057</strain>
    </source>
</reference>
<dbReference type="Proteomes" id="UP000007842">
    <property type="component" value="Chromosome"/>
</dbReference>
<dbReference type="RefSeq" id="WP_014143086.1">
    <property type="nucleotide sequence ID" value="NC_016111.1"/>
</dbReference>
<dbReference type="STRING" id="1003195.SCATT_23260"/>
<dbReference type="eggNOG" id="ENOG5033F9A">
    <property type="taxonomic scope" value="Bacteria"/>
</dbReference>